<gene>
    <name evidence="2" type="ORF">An07g09782</name>
</gene>
<dbReference type="AlphaFoldDB" id="A0AAJ8BNT7"/>
<dbReference type="KEGG" id="ang:An07g09782"/>
<name>A0AAJ8BNT7_ASPNG</name>
<proteinExistence type="predicted"/>
<feature type="region of interest" description="Disordered" evidence="1">
    <location>
        <begin position="24"/>
        <end position="83"/>
    </location>
</feature>
<accession>A0AAJ8BNT7</accession>
<evidence type="ECO:0000256" key="1">
    <source>
        <dbReference type="SAM" id="MobiDB-lite"/>
    </source>
</evidence>
<dbReference type="VEuPathDB" id="FungiDB:An07g09782"/>
<reference evidence="2" key="1">
    <citation type="submission" date="2025-02" db="EMBL/GenBank/DDBJ databases">
        <authorList>
            <consortium name="NCBI Genome Project"/>
        </authorList>
    </citation>
    <scope>NUCLEOTIDE SEQUENCE</scope>
</reference>
<organism evidence="2">
    <name type="scientific">Aspergillus niger</name>
    <dbReference type="NCBI Taxonomy" id="5061"/>
    <lineage>
        <taxon>Eukaryota</taxon>
        <taxon>Fungi</taxon>
        <taxon>Dikarya</taxon>
        <taxon>Ascomycota</taxon>
        <taxon>Pezizomycotina</taxon>
        <taxon>Eurotiomycetes</taxon>
        <taxon>Eurotiomycetidae</taxon>
        <taxon>Eurotiales</taxon>
        <taxon>Aspergillaceae</taxon>
        <taxon>Aspergillus</taxon>
        <taxon>Aspergillus subgen. Circumdati</taxon>
    </lineage>
</organism>
<dbReference type="RefSeq" id="XP_059601105.1">
    <property type="nucleotide sequence ID" value="XM_059748724.1"/>
</dbReference>
<sequence>MIVLLIPPSISSLDTDHITEHLQAMAPSNKQKRGHPKSKPSSSKRRKTAKAGPEAPSQSEEADPQSTIPSQAQPASPVHSSSSDLSYKIYDGLNRYGDLEPSGIIVDVELPADIKEYADITVLSISRLRNAEQGGIESFQQQIAEVNSRHSMHHEWVGLIHKAILRLKLENSVSFTTVEDKGM</sequence>
<protein>
    <submittedName>
        <fullName evidence="2">Uncharacterized protein</fullName>
    </submittedName>
</protein>
<feature type="compositionally biased region" description="Basic residues" evidence="1">
    <location>
        <begin position="30"/>
        <end position="49"/>
    </location>
</feature>
<evidence type="ECO:0000313" key="2">
    <source>
        <dbReference type="RefSeq" id="XP_059601105.1"/>
    </source>
</evidence>
<feature type="compositionally biased region" description="Polar residues" evidence="1">
    <location>
        <begin position="56"/>
        <end position="83"/>
    </location>
</feature>
<dbReference type="GeneID" id="84591534"/>
<reference evidence="2" key="2">
    <citation type="submission" date="2025-08" db="UniProtKB">
        <authorList>
            <consortium name="RefSeq"/>
        </authorList>
    </citation>
    <scope>IDENTIFICATION</scope>
</reference>